<dbReference type="KEGG" id="dpte:113790103"/>
<evidence type="ECO:0000313" key="2">
    <source>
        <dbReference type="Proteomes" id="UP000515146"/>
    </source>
</evidence>
<feature type="transmembrane region" description="Helical" evidence="1">
    <location>
        <begin position="408"/>
        <end position="427"/>
    </location>
</feature>
<feature type="transmembrane region" description="Helical" evidence="1">
    <location>
        <begin position="503"/>
        <end position="519"/>
    </location>
</feature>
<protein>
    <submittedName>
        <fullName evidence="3">Uncharacterized protein LOC113790103 isoform X1</fullName>
    </submittedName>
</protein>
<proteinExistence type="predicted"/>
<feature type="transmembrane region" description="Helical" evidence="1">
    <location>
        <begin position="377"/>
        <end position="396"/>
    </location>
</feature>
<accession>A0A6P6XRN5</accession>
<feature type="transmembrane region" description="Helical" evidence="1">
    <location>
        <begin position="298"/>
        <end position="315"/>
    </location>
</feature>
<organism evidence="2 3">
    <name type="scientific">Dermatophagoides pteronyssinus</name>
    <name type="common">European house dust mite</name>
    <dbReference type="NCBI Taxonomy" id="6956"/>
    <lineage>
        <taxon>Eukaryota</taxon>
        <taxon>Metazoa</taxon>
        <taxon>Ecdysozoa</taxon>
        <taxon>Arthropoda</taxon>
        <taxon>Chelicerata</taxon>
        <taxon>Arachnida</taxon>
        <taxon>Acari</taxon>
        <taxon>Acariformes</taxon>
        <taxon>Sarcoptiformes</taxon>
        <taxon>Astigmata</taxon>
        <taxon>Psoroptidia</taxon>
        <taxon>Analgoidea</taxon>
        <taxon>Pyroglyphidae</taxon>
        <taxon>Dermatophagoidinae</taxon>
        <taxon>Dermatophagoides</taxon>
    </lineage>
</organism>
<feature type="transmembrane region" description="Helical" evidence="1">
    <location>
        <begin position="273"/>
        <end position="292"/>
    </location>
</feature>
<feature type="transmembrane region" description="Helical" evidence="1">
    <location>
        <begin position="229"/>
        <end position="253"/>
    </location>
</feature>
<dbReference type="AlphaFoldDB" id="A0A6P6XRN5"/>
<dbReference type="InParanoid" id="A0A6P6XRN5"/>
<reference evidence="3" key="1">
    <citation type="submission" date="2025-08" db="UniProtKB">
        <authorList>
            <consortium name="RefSeq"/>
        </authorList>
    </citation>
    <scope>IDENTIFICATION</scope>
    <source>
        <strain evidence="3">Airmid</strain>
    </source>
</reference>
<name>A0A6P6XRN5_DERPT</name>
<keyword evidence="1" id="KW-0812">Transmembrane</keyword>
<gene>
    <name evidence="3" type="primary">LOC113790103</name>
</gene>
<evidence type="ECO:0000313" key="3">
    <source>
        <dbReference type="RefSeq" id="XP_027195521.1"/>
    </source>
</evidence>
<evidence type="ECO:0000256" key="1">
    <source>
        <dbReference type="SAM" id="Phobius"/>
    </source>
</evidence>
<keyword evidence="1" id="KW-0472">Membrane</keyword>
<dbReference type="RefSeq" id="XP_027195521.1">
    <property type="nucleotide sequence ID" value="XM_027339720.1"/>
</dbReference>
<sequence length="522" mass="62024">MEKKDTFKNNITRNISQLVFCWVSSLPQFANLLDKLNLRFKIAASQTISVEKKKNSSKMLLKIDKFFYYQFKEIVNNRYNRWYRLKHSSEILSLSIWIFRMLLAIASKKNILFNDDDDDNVSSDGESTAIDWPYKYLIINLDDYEQSRRPLVEIQSIKRNIWEKNLRKLQQKKIFPLFFRKFLCIILTKYSIWKQKHSIELDPMKWSKIGRIDIPQTITLDDRFKIIRFLHIIDPIIFIIHLLLIPPCLLIIIDYYTTIVSMYSYDENDRMIIIIRTLFAFDSIMLIYNILIILQLTLFFAVLSIGCTLLNYSLITRINRLLNKISQFCQQQLHNGRKLLIRKSIVSNRQLFCLYREHCQICLDYQYSYNELWGPPLLCYLILSVPFDSIGLSAYWLNHLTWLDQLNVNLILLFHAITTLLSFIDLAKQTKSMHQTGKYLPTIIQSINNHHQVLPFYHHNTHIKSSSSSLLLKLKLNNLYDRLTRGQKYGPRISLLGSITNKFIFDLFITYIGMFFFILPRI</sequence>
<dbReference type="Proteomes" id="UP000515146">
    <property type="component" value="Unplaced"/>
</dbReference>
<keyword evidence="1" id="KW-1133">Transmembrane helix</keyword>
<keyword evidence="2" id="KW-1185">Reference proteome</keyword>
<dbReference type="OrthoDB" id="6530853at2759"/>